<sequence length="163" mass="18747">MELADSLIGIRDSKKIAAAVSQVQEKLLSTQKELSMHDADHIKYINELEETKKALKEKEKYVLSEIHKNQVAYRVKKETGEPDHYVCQGCFDKGIKFVLQGKNCKQSHLFSLSFPNCKHSIPIQKMILPWCIKLLMRRISKQIGNASSRILIDDELSKLLFVF</sequence>
<evidence type="ECO:0000313" key="2">
    <source>
        <dbReference type="EMBL" id="MCD8473260.1"/>
    </source>
</evidence>
<reference evidence="2" key="2">
    <citation type="submission" date="2021-11" db="EMBL/GenBank/DDBJ databases">
        <title>Genome sequence of Xylella taiwanensis PLS432.</title>
        <authorList>
            <person name="Weng L.-W."/>
            <person name="Su C.-C."/>
            <person name="Tsai C.-W."/>
            <person name="Kuo C.-H."/>
        </authorList>
    </citation>
    <scope>NUCLEOTIDE SEQUENCE</scope>
    <source>
        <strain evidence="2">PLS432</strain>
    </source>
</reference>
<dbReference type="PATRIC" id="fig|1444770.3.peg.1241"/>
<comment type="caution">
    <text evidence="1">The sequence shown here is derived from an EMBL/GenBank/DDBJ whole genome shotgun (WGS) entry which is preliminary data.</text>
</comment>
<dbReference type="Proteomes" id="UP001430701">
    <property type="component" value="Unassembled WGS sequence"/>
</dbReference>
<dbReference type="RefSeq" id="WP_038270878.1">
    <property type="nucleotide sequence ID" value="NZ_CP087678.1"/>
</dbReference>
<evidence type="ECO:0000313" key="1">
    <source>
        <dbReference type="EMBL" id="EWS78469.1"/>
    </source>
</evidence>
<organism evidence="1 3">
    <name type="scientific">Xylella taiwanensis</name>
    <dbReference type="NCBI Taxonomy" id="1444770"/>
    <lineage>
        <taxon>Bacteria</taxon>
        <taxon>Pseudomonadati</taxon>
        <taxon>Pseudomonadota</taxon>
        <taxon>Gammaproteobacteria</taxon>
        <taxon>Lysobacterales</taxon>
        <taxon>Lysobacteraceae</taxon>
        <taxon>Xylella</taxon>
    </lineage>
</organism>
<reference evidence="1 3" key="1">
    <citation type="journal article" date="2014" name="Genome Announc.">
        <title>Draft Genome Sequence of Xylella fastidiosa Pear Leaf Scorch Strain in Taiwan.</title>
        <authorList>
            <person name="Su C.C."/>
            <person name="Deng W.L."/>
            <person name="Jan F.J."/>
            <person name="Chang C.J."/>
            <person name="Huang H."/>
            <person name="Chen J."/>
        </authorList>
    </citation>
    <scope>NUCLEOTIDE SEQUENCE [LARGE SCALE GENOMIC DNA]</scope>
    <source>
        <strain evidence="1 3">PLS229</strain>
    </source>
</reference>
<evidence type="ECO:0000313" key="4">
    <source>
        <dbReference type="Proteomes" id="UP001430701"/>
    </source>
</evidence>
<proteinExistence type="predicted"/>
<protein>
    <submittedName>
        <fullName evidence="1">Uncharacterized protein</fullName>
    </submittedName>
</protein>
<keyword evidence="4" id="KW-1185">Reference proteome</keyword>
<accession>Z9JJX0</accession>
<dbReference type="eggNOG" id="ENOG5030TFH">
    <property type="taxonomic scope" value="Bacteria"/>
</dbReference>
<dbReference type="EMBL" id="JAJPPU010000002">
    <property type="protein sequence ID" value="MCD8473260.1"/>
    <property type="molecule type" value="Genomic_DNA"/>
</dbReference>
<gene>
    <name evidence="1" type="ORF">AF72_05180</name>
    <name evidence="2" type="ORF">LPH55_07280</name>
</gene>
<dbReference type="EMBL" id="JDSQ01000007">
    <property type="protein sequence ID" value="EWS78469.1"/>
    <property type="molecule type" value="Genomic_DNA"/>
</dbReference>
<dbReference type="AlphaFoldDB" id="Z9JJX0"/>
<evidence type="ECO:0000313" key="3">
    <source>
        <dbReference type="Proteomes" id="UP000020406"/>
    </source>
</evidence>
<name>Z9JJX0_9GAMM</name>
<dbReference type="Proteomes" id="UP000020406">
    <property type="component" value="Unassembled WGS sequence"/>
</dbReference>
<dbReference type="KEGG" id="xtw:AB672_02510"/>